<dbReference type="Proteomes" id="UP000198668">
    <property type="component" value="Unassembled WGS sequence"/>
</dbReference>
<feature type="coiled-coil region" evidence="1">
    <location>
        <begin position="11"/>
        <end position="45"/>
    </location>
</feature>
<sequence length="104" mass="12067">MDENSLAHLSKEDLIRLLLSQSQEIKKLENQVDAELEENRFLKSLGFVEGYQDYSAYFIRYFEDESQGTAKKGSIFLGLFNDFVQDYGREAVISLLDAYMDDHI</sequence>
<dbReference type="RefSeq" id="WP_047389882.1">
    <property type="nucleotide sequence ID" value="NZ_FOQE01000005.1"/>
</dbReference>
<evidence type="ECO:0000313" key="2">
    <source>
        <dbReference type="EMBL" id="SFH59505.1"/>
    </source>
</evidence>
<reference evidence="2 3" key="1">
    <citation type="submission" date="2016-10" db="EMBL/GenBank/DDBJ databases">
        <authorList>
            <person name="de Groot N.N."/>
        </authorList>
    </citation>
    <scope>NUCLEOTIDE SEQUENCE [LARGE SCALE GENOMIC DNA]</scope>
    <source>
        <strain evidence="2 3">DSM 27630</strain>
    </source>
</reference>
<protein>
    <submittedName>
        <fullName evidence="2">Uncharacterized protein</fullName>
    </submittedName>
</protein>
<evidence type="ECO:0000313" key="3">
    <source>
        <dbReference type="Proteomes" id="UP000198668"/>
    </source>
</evidence>
<dbReference type="EMBL" id="FOQE01000005">
    <property type="protein sequence ID" value="SFH59505.1"/>
    <property type="molecule type" value="Genomic_DNA"/>
</dbReference>
<dbReference type="AlphaFoldDB" id="A0A1I3BB13"/>
<proteinExistence type="predicted"/>
<gene>
    <name evidence="2" type="ORF">SAMN04489868_10552</name>
</gene>
<accession>A0A1I3BB13</accession>
<name>A0A1I3BB13_9LACT</name>
<dbReference type="OrthoDB" id="2156561at2"/>
<keyword evidence="3" id="KW-1185">Reference proteome</keyword>
<keyword evidence="1" id="KW-0175">Coiled coil</keyword>
<evidence type="ECO:0000256" key="1">
    <source>
        <dbReference type="SAM" id="Coils"/>
    </source>
</evidence>
<organism evidence="2 3">
    <name type="scientific">Pisciglobus halotolerans</name>
    <dbReference type="NCBI Taxonomy" id="745365"/>
    <lineage>
        <taxon>Bacteria</taxon>
        <taxon>Bacillati</taxon>
        <taxon>Bacillota</taxon>
        <taxon>Bacilli</taxon>
        <taxon>Lactobacillales</taxon>
        <taxon>Carnobacteriaceae</taxon>
    </lineage>
</organism>